<reference evidence="1 2" key="1">
    <citation type="submission" date="2006-10" db="EMBL/GenBank/DDBJ databases">
        <authorList>
            <person name="Fleischmann R.D."/>
            <person name="Dodson R.J."/>
            <person name="Haft D.H."/>
            <person name="Merkel J.S."/>
            <person name="Nelson W.C."/>
            <person name="Fraser C.M."/>
        </authorList>
    </citation>
    <scope>NUCLEOTIDE SEQUENCE [LARGE SCALE GENOMIC DNA]</scope>
    <source>
        <strain evidence="2">ATCC 700084 / mc(2)155</strain>
    </source>
</reference>
<dbReference type="KEGG" id="msb:LJ00_11080"/>
<sequence>MPTGKVDGVVTRRRACIGAVQASADGILGAIDRPRADDMSGMDFDGGARCGKATGR</sequence>
<dbReference type="Proteomes" id="UP000000757">
    <property type="component" value="Chromosome"/>
</dbReference>
<keyword evidence="2" id="KW-1185">Reference proteome</keyword>
<dbReference type="OrthoDB" id="9884796at2"/>
<proteinExistence type="predicted"/>
<protein>
    <submittedName>
        <fullName evidence="1">Uncharacterized protein</fullName>
    </submittedName>
</protein>
<organism evidence="1 2">
    <name type="scientific">Mycolicibacterium smegmatis (strain ATCC 700084 / mc(2)155)</name>
    <name type="common">Mycobacterium smegmatis</name>
    <dbReference type="NCBI Taxonomy" id="246196"/>
    <lineage>
        <taxon>Bacteria</taxon>
        <taxon>Bacillati</taxon>
        <taxon>Actinomycetota</taxon>
        <taxon>Actinomycetes</taxon>
        <taxon>Mycobacteriales</taxon>
        <taxon>Mycobacteriaceae</taxon>
        <taxon>Mycolicibacterium</taxon>
    </lineage>
</organism>
<gene>
    <name evidence="1" type="ordered locus">MSMEG_2226</name>
</gene>
<dbReference type="AlphaFoldDB" id="A0QUJ0"/>
<name>A0QUJ0_MYCS2</name>
<accession>A0QUJ0</accession>
<evidence type="ECO:0000313" key="2">
    <source>
        <dbReference type="Proteomes" id="UP000000757"/>
    </source>
</evidence>
<dbReference type="EMBL" id="CP000480">
    <property type="protein sequence ID" value="ABK71150.1"/>
    <property type="molecule type" value="Genomic_DNA"/>
</dbReference>
<dbReference type="KEGG" id="msm:MSMEG_2226"/>
<dbReference type="STRING" id="246196.MSMEG_2226"/>
<evidence type="ECO:0000313" key="1">
    <source>
        <dbReference type="EMBL" id="ABK71150.1"/>
    </source>
</evidence>